<dbReference type="AlphaFoldDB" id="A0A922DLH5"/>
<gene>
    <name evidence="2" type="ORF">I3842_11G031600</name>
</gene>
<name>A0A922DLH5_CARIL</name>
<evidence type="ECO:0000313" key="3">
    <source>
        <dbReference type="Proteomes" id="UP000811246"/>
    </source>
</evidence>
<accession>A0A922DLH5</accession>
<proteinExistence type="predicted"/>
<comment type="caution">
    <text evidence="2">The sequence shown here is derived from an EMBL/GenBank/DDBJ whole genome shotgun (WGS) entry which is preliminary data.</text>
</comment>
<dbReference type="EMBL" id="CM031835">
    <property type="protein sequence ID" value="KAG6686669.1"/>
    <property type="molecule type" value="Genomic_DNA"/>
</dbReference>
<evidence type="ECO:0000256" key="1">
    <source>
        <dbReference type="SAM" id="MobiDB-lite"/>
    </source>
</evidence>
<protein>
    <submittedName>
        <fullName evidence="2">Uncharacterized protein</fullName>
    </submittedName>
</protein>
<reference evidence="2" key="1">
    <citation type="submission" date="2021-01" db="EMBL/GenBank/DDBJ databases">
        <authorList>
            <person name="Lovell J.T."/>
            <person name="Bentley N."/>
            <person name="Bhattarai G."/>
            <person name="Jenkins J.W."/>
            <person name="Sreedasyam A."/>
            <person name="Alarcon Y."/>
            <person name="Bock C."/>
            <person name="Boston L."/>
            <person name="Carlson J."/>
            <person name="Cervantes K."/>
            <person name="Clermont K."/>
            <person name="Krom N."/>
            <person name="Kubenka K."/>
            <person name="Mamidi S."/>
            <person name="Mattison C."/>
            <person name="Monteros M."/>
            <person name="Pisani C."/>
            <person name="Plott C."/>
            <person name="Rajasekar S."/>
            <person name="Rhein H.S."/>
            <person name="Rohla C."/>
            <person name="Song M."/>
            <person name="Hilaire R.S."/>
            <person name="Shu S."/>
            <person name="Wells L."/>
            <person name="Wang X."/>
            <person name="Webber J."/>
            <person name="Heerema R.J."/>
            <person name="Klein P."/>
            <person name="Conner P."/>
            <person name="Grauke L."/>
            <person name="Grimwood J."/>
            <person name="Schmutz J."/>
            <person name="Randall J.J."/>
        </authorList>
    </citation>
    <scope>NUCLEOTIDE SEQUENCE</scope>
    <source>
        <tissue evidence="2">Leaf</tissue>
    </source>
</reference>
<organism evidence="2 3">
    <name type="scientific">Carya illinoinensis</name>
    <name type="common">Pecan</name>
    <dbReference type="NCBI Taxonomy" id="32201"/>
    <lineage>
        <taxon>Eukaryota</taxon>
        <taxon>Viridiplantae</taxon>
        <taxon>Streptophyta</taxon>
        <taxon>Embryophyta</taxon>
        <taxon>Tracheophyta</taxon>
        <taxon>Spermatophyta</taxon>
        <taxon>Magnoliopsida</taxon>
        <taxon>eudicotyledons</taxon>
        <taxon>Gunneridae</taxon>
        <taxon>Pentapetalae</taxon>
        <taxon>rosids</taxon>
        <taxon>fabids</taxon>
        <taxon>Fagales</taxon>
        <taxon>Juglandaceae</taxon>
        <taxon>Carya</taxon>
    </lineage>
</organism>
<sequence length="166" mass="18486">MNHHRWIKFKYQAVDIEFETLIFPPTPYILPFLSLSSHQLSSAAAPPPISLSLSLSLSPRLHPRPPSPPPSTTTSPDPASPRLPLPLFPFSLPEASPNRVHSPSLCSQLSRGNLTPAVEPHHHQQLPTSPTTRFLPFPQPKPPNFPLPRTLHLPLGILFITVQIRR</sequence>
<evidence type="ECO:0000313" key="2">
    <source>
        <dbReference type="EMBL" id="KAG6686669.1"/>
    </source>
</evidence>
<feature type="region of interest" description="Disordered" evidence="1">
    <location>
        <begin position="56"/>
        <end position="83"/>
    </location>
</feature>
<dbReference type="Proteomes" id="UP000811246">
    <property type="component" value="Chromosome 11"/>
</dbReference>